<keyword evidence="4" id="KW-1185">Reference proteome</keyword>
<keyword evidence="3" id="KW-0378">Hydrolase</keyword>
<feature type="signal peptide" evidence="1">
    <location>
        <begin position="1"/>
        <end position="22"/>
    </location>
</feature>
<dbReference type="PANTHER" id="PTHR30383">
    <property type="entry name" value="THIOESTERASE 1/PROTEASE 1/LYSOPHOSPHOLIPASE L1"/>
    <property type="match status" value="1"/>
</dbReference>
<gene>
    <name evidence="3" type="ORF">KHA94_12030</name>
</gene>
<dbReference type="InterPro" id="IPR051532">
    <property type="entry name" value="Ester_Hydrolysis_Enzymes"/>
</dbReference>
<evidence type="ECO:0000313" key="4">
    <source>
        <dbReference type="Proteomes" id="UP000681027"/>
    </source>
</evidence>
<dbReference type="InterPro" id="IPR013830">
    <property type="entry name" value="SGNH_hydro"/>
</dbReference>
<dbReference type="SUPFAM" id="SSF52266">
    <property type="entry name" value="SGNH hydrolase"/>
    <property type="match status" value="1"/>
</dbReference>
<dbReference type="CDD" id="cd04506">
    <property type="entry name" value="SGNH_hydrolase_YpmR_like"/>
    <property type="match status" value="1"/>
</dbReference>
<accession>A0ABS5NTM8</accession>
<dbReference type="InterPro" id="IPR036514">
    <property type="entry name" value="SGNH_hydro_sf"/>
</dbReference>
<dbReference type="PROSITE" id="PS51257">
    <property type="entry name" value="PROKAR_LIPOPROTEIN"/>
    <property type="match status" value="1"/>
</dbReference>
<sequence>MRCKLLIIVLSTVLLTSCSTHSSSNAVSFNHSKETVLMAKTELPNDFIPQNITIVSAGDSLTEGVGDSTNRGGYTHYLKENLEKDKGINEAHFYNFGVKGNRSDQLLKRLNSNKVKTAIGDADFVILTIGGNDMMKVVQENFSNLNMQAFQEQKLIYKDNLEQAVTIIREENPRSMVVLVGLYNPFLKWFANITEINQIVDDWNETSKNVLAKFPDTYFVEIDDLFENNSEDLLFKDYFHPNDKGYELIAVRVYETLKEEALLKLPNKYYTEGNGENES</sequence>
<comment type="caution">
    <text evidence="3">The sequence shown here is derived from an EMBL/GenBank/DDBJ whole genome shotgun (WGS) entry which is preliminary data.</text>
</comment>
<feature type="domain" description="SGNH hydrolase-type esterase" evidence="2">
    <location>
        <begin position="58"/>
        <end position="248"/>
    </location>
</feature>
<reference evidence="3 4" key="1">
    <citation type="submission" date="2021-05" db="EMBL/GenBank/DDBJ databases">
        <title>Novel Bacillus species.</title>
        <authorList>
            <person name="Liu G."/>
        </authorList>
    </citation>
    <scope>NUCLEOTIDE SEQUENCE [LARGE SCALE GENOMIC DNA]</scope>
    <source>
        <strain evidence="3 4">FJAT-49705</strain>
    </source>
</reference>
<organism evidence="3 4">
    <name type="scientific">Cytobacillus citreus</name>
    <dbReference type="NCBI Taxonomy" id="2833586"/>
    <lineage>
        <taxon>Bacteria</taxon>
        <taxon>Bacillati</taxon>
        <taxon>Bacillota</taxon>
        <taxon>Bacilli</taxon>
        <taxon>Bacillales</taxon>
        <taxon>Bacillaceae</taxon>
        <taxon>Cytobacillus</taxon>
    </lineage>
</organism>
<dbReference type="Gene3D" id="3.40.50.1110">
    <property type="entry name" value="SGNH hydrolase"/>
    <property type="match status" value="1"/>
</dbReference>
<name>A0ABS5NTM8_9BACI</name>
<dbReference type="PANTHER" id="PTHR30383:SF27">
    <property type="entry name" value="SPORE GERMINATION LIPASE LIPC"/>
    <property type="match status" value="1"/>
</dbReference>
<dbReference type="GO" id="GO:0016787">
    <property type="term" value="F:hydrolase activity"/>
    <property type="evidence" value="ECO:0007669"/>
    <property type="project" value="UniProtKB-KW"/>
</dbReference>
<keyword evidence="1" id="KW-0732">Signal</keyword>
<evidence type="ECO:0000256" key="1">
    <source>
        <dbReference type="SAM" id="SignalP"/>
    </source>
</evidence>
<evidence type="ECO:0000259" key="2">
    <source>
        <dbReference type="Pfam" id="PF13472"/>
    </source>
</evidence>
<feature type="chain" id="PRO_5046976750" evidence="1">
    <location>
        <begin position="23"/>
        <end position="279"/>
    </location>
</feature>
<dbReference type="RefSeq" id="WP_213102389.1">
    <property type="nucleotide sequence ID" value="NZ_JAGYPM010000003.1"/>
</dbReference>
<dbReference type="Proteomes" id="UP000681027">
    <property type="component" value="Unassembled WGS sequence"/>
</dbReference>
<evidence type="ECO:0000313" key="3">
    <source>
        <dbReference type="EMBL" id="MBS4190911.1"/>
    </source>
</evidence>
<dbReference type="Pfam" id="PF13472">
    <property type="entry name" value="Lipase_GDSL_2"/>
    <property type="match status" value="1"/>
</dbReference>
<dbReference type="EMBL" id="JAGYPM010000003">
    <property type="protein sequence ID" value="MBS4190911.1"/>
    <property type="molecule type" value="Genomic_DNA"/>
</dbReference>
<protein>
    <submittedName>
        <fullName evidence="3">SGNH/GDSL hydrolase family protein</fullName>
    </submittedName>
</protein>
<proteinExistence type="predicted"/>